<keyword evidence="2" id="KW-1185">Reference proteome</keyword>
<proteinExistence type="predicted"/>
<protein>
    <submittedName>
        <fullName evidence="1">Uncharacterized protein</fullName>
    </submittedName>
</protein>
<dbReference type="Proteomes" id="UP001432075">
    <property type="component" value="Chromosome"/>
</dbReference>
<dbReference type="RefSeq" id="WP_008736880.1">
    <property type="nucleotide sequence ID" value="NZ_BMVE01000026.1"/>
</dbReference>
<evidence type="ECO:0000313" key="2">
    <source>
        <dbReference type="Proteomes" id="UP001432075"/>
    </source>
</evidence>
<evidence type="ECO:0000313" key="1">
    <source>
        <dbReference type="EMBL" id="WUO44678.1"/>
    </source>
</evidence>
<dbReference type="EMBL" id="CP108057">
    <property type="protein sequence ID" value="WUO44678.1"/>
    <property type="molecule type" value="Genomic_DNA"/>
</dbReference>
<name>A0ABZ1RDU3_9ACTN</name>
<accession>A0ABZ1RDU3</accession>
<reference evidence="1" key="1">
    <citation type="submission" date="2022-10" db="EMBL/GenBank/DDBJ databases">
        <title>The complete genomes of actinobacterial strains from the NBC collection.</title>
        <authorList>
            <person name="Joergensen T.S."/>
            <person name="Alvarez Arevalo M."/>
            <person name="Sterndorff E.B."/>
            <person name="Faurdal D."/>
            <person name="Vuksanovic O."/>
            <person name="Mourched A.-S."/>
            <person name="Charusanti P."/>
            <person name="Shaw S."/>
            <person name="Blin K."/>
            <person name="Weber T."/>
        </authorList>
    </citation>
    <scope>NUCLEOTIDE SEQUENCE</scope>
    <source>
        <strain evidence="1">NBC_00283</strain>
    </source>
</reference>
<sequence length="97" mass="10634">MAVRDKSEVIGQNGLVVLHVAVGHKASVEIREPRDVLSLTRKVNGVSIQVVQDPNFTTLKTAQTLPWGAIRAQGPEGTQVRYRIRTRGDVTGTPEFD</sequence>
<gene>
    <name evidence="1" type="ORF">OHU17_02045</name>
</gene>
<dbReference type="GeneID" id="91413574"/>
<organism evidence="1 2">
    <name type="scientific">Streptomyces goshikiensis</name>
    <dbReference type="NCBI Taxonomy" id="1942"/>
    <lineage>
        <taxon>Bacteria</taxon>
        <taxon>Bacillati</taxon>
        <taxon>Actinomycetota</taxon>
        <taxon>Actinomycetes</taxon>
        <taxon>Kitasatosporales</taxon>
        <taxon>Streptomycetaceae</taxon>
        <taxon>Streptomyces</taxon>
    </lineage>
</organism>